<reference evidence="3 4" key="1">
    <citation type="submission" date="2012-07" db="EMBL/GenBank/DDBJ databases">
        <title>Draft genome sequence of Desulfovibrio magneticus str. Maddingley MBC34 obtained from a metagenomic sequence of a methanogenic enrichment isolated from coal-seam formation water in Victoria, Australia.</title>
        <authorList>
            <person name="Greenfield P."/>
            <person name="Hendry P."/>
            <person name="Li D."/>
            <person name="Rosewarne C.P."/>
            <person name="Tran-Dinh N."/>
            <person name="Elbourne L.D.H."/>
            <person name="Paulsen I.T."/>
            <person name="Midgley D.J."/>
        </authorList>
    </citation>
    <scope>NUCLEOTIDE SEQUENCE [LARGE SCALE GENOMIC DNA]</scope>
    <source>
        <strain evidence="4">Maddingley MBC34</strain>
    </source>
</reference>
<evidence type="ECO:0000313" key="4">
    <source>
        <dbReference type="Proteomes" id="UP000006272"/>
    </source>
</evidence>
<comment type="caution">
    <text evidence="3">The sequence shown here is derived from an EMBL/GenBank/DDBJ whole genome shotgun (WGS) entry which is preliminary data.</text>
</comment>
<dbReference type="InterPro" id="IPR013830">
    <property type="entry name" value="SGNH_hydro"/>
</dbReference>
<dbReference type="SUPFAM" id="SSF52266">
    <property type="entry name" value="SGNH hydrolase"/>
    <property type="match status" value="1"/>
</dbReference>
<dbReference type="InterPro" id="IPR036514">
    <property type="entry name" value="SGNH_hydro_sf"/>
</dbReference>
<protein>
    <submittedName>
        <fullName evidence="3">Lysophospholipase L1-like esterase</fullName>
    </submittedName>
</protein>
<dbReference type="AlphaFoldDB" id="K6GVJ3"/>
<dbReference type="CDD" id="cd00229">
    <property type="entry name" value="SGNH_hydrolase"/>
    <property type="match status" value="1"/>
</dbReference>
<name>K6GVJ3_9BACT</name>
<feature type="coiled-coil region" evidence="1">
    <location>
        <begin position="296"/>
        <end position="323"/>
    </location>
</feature>
<dbReference type="GO" id="GO:0016788">
    <property type="term" value="F:hydrolase activity, acting on ester bonds"/>
    <property type="evidence" value="ECO:0007669"/>
    <property type="project" value="UniProtKB-ARBA"/>
</dbReference>
<evidence type="ECO:0000313" key="3">
    <source>
        <dbReference type="EMBL" id="EKO40946.1"/>
    </source>
</evidence>
<dbReference type="EMBL" id="ALAO01000036">
    <property type="protein sequence ID" value="EKO40946.1"/>
    <property type="molecule type" value="Genomic_DNA"/>
</dbReference>
<dbReference type="PANTHER" id="PTHR30383">
    <property type="entry name" value="THIOESTERASE 1/PROTEASE 1/LYSOPHOSPHOLIPASE L1"/>
    <property type="match status" value="1"/>
</dbReference>
<organism evidence="3 4">
    <name type="scientific">Solidesulfovibrio magneticus str. Maddingley MBC34</name>
    <dbReference type="NCBI Taxonomy" id="1206767"/>
    <lineage>
        <taxon>Bacteria</taxon>
        <taxon>Pseudomonadati</taxon>
        <taxon>Thermodesulfobacteriota</taxon>
        <taxon>Desulfovibrionia</taxon>
        <taxon>Desulfovibrionales</taxon>
        <taxon>Desulfovibrionaceae</taxon>
        <taxon>Solidesulfovibrio</taxon>
    </lineage>
</organism>
<proteinExistence type="predicted"/>
<dbReference type="Gene3D" id="3.40.50.1110">
    <property type="entry name" value="SGNH hydrolase"/>
    <property type="match status" value="1"/>
</dbReference>
<gene>
    <name evidence="3" type="ORF">B193_0317</name>
</gene>
<sequence>MFKNIVTLVLGCFLAICVLEIGLRVYNPFGFRLRGSTIVLPHDVAYRIDNDKNDKLDKVIYHSKNSLGFRGEELTNENSFKVLTVGGSTTECFYVSDGKTWPDLLGASLKMRFKNIWFNNAGLDGMSTIGHIKLLEQVVNRIKPNIIIFLVGINDVSVSSVGNKYDNAVISQMQGVIERVSSYLEVVNVFLNLWRYYQADRMGLVTRPIYHGNALKDAYATALIPESELNKKREEIKAVISNNLMEYSVRIEKIIAVCRSMNCVPVFLTQPSLLGCVGNPRCGGNIGYALRYGVPNLLVAEELEAYNEALKRVSEENDVLSVDMANMLDMDERFYYDAVHYTNEGCEAFSLALSPAIVKLISKVRPDLVIR</sequence>
<feature type="domain" description="SGNH hydrolase-type esterase" evidence="2">
    <location>
        <begin position="85"/>
        <end position="347"/>
    </location>
</feature>
<evidence type="ECO:0000259" key="2">
    <source>
        <dbReference type="Pfam" id="PF13472"/>
    </source>
</evidence>
<evidence type="ECO:0000256" key="1">
    <source>
        <dbReference type="SAM" id="Coils"/>
    </source>
</evidence>
<dbReference type="Proteomes" id="UP000006272">
    <property type="component" value="Unassembled WGS sequence"/>
</dbReference>
<dbReference type="Pfam" id="PF13472">
    <property type="entry name" value="Lipase_GDSL_2"/>
    <property type="match status" value="1"/>
</dbReference>
<dbReference type="InterPro" id="IPR051532">
    <property type="entry name" value="Ester_Hydrolysis_Enzymes"/>
</dbReference>
<keyword evidence="1" id="KW-0175">Coiled coil</keyword>
<accession>K6GVJ3</accession>